<sequence>MCPLPDVLSLGFQVALPLRLGGLYYYRPDEDLSPKH</sequence>
<name>A0A1I7Y2N2_9BILA</name>
<evidence type="ECO:0000313" key="2">
    <source>
        <dbReference type="WBParaSite" id="L893_g11987.t1"/>
    </source>
</evidence>
<dbReference type="Proteomes" id="UP000095287">
    <property type="component" value="Unplaced"/>
</dbReference>
<dbReference type="WBParaSite" id="L893_g11987.t1">
    <property type="protein sequence ID" value="L893_g11987.t1"/>
    <property type="gene ID" value="L893_g11987"/>
</dbReference>
<organism evidence="1 2">
    <name type="scientific">Steinernema glaseri</name>
    <dbReference type="NCBI Taxonomy" id="37863"/>
    <lineage>
        <taxon>Eukaryota</taxon>
        <taxon>Metazoa</taxon>
        <taxon>Ecdysozoa</taxon>
        <taxon>Nematoda</taxon>
        <taxon>Chromadorea</taxon>
        <taxon>Rhabditida</taxon>
        <taxon>Tylenchina</taxon>
        <taxon>Panagrolaimomorpha</taxon>
        <taxon>Strongyloidoidea</taxon>
        <taxon>Steinernematidae</taxon>
        <taxon>Steinernema</taxon>
    </lineage>
</organism>
<protein>
    <submittedName>
        <fullName evidence="2">Cytochrome b6/f complex subunit V</fullName>
    </submittedName>
</protein>
<proteinExistence type="predicted"/>
<dbReference type="AlphaFoldDB" id="A0A1I7Y2N2"/>
<reference evidence="2" key="1">
    <citation type="submission" date="2016-11" db="UniProtKB">
        <authorList>
            <consortium name="WormBaseParasite"/>
        </authorList>
    </citation>
    <scope>IDENTIFICATION</scope>
</reference>
<keyword evidence="1" id="KW-1185">Reference proteome</keyword>
<accession>A0A1I7Y2N2</accession>
<evidence type="ECO:0000313" key="1">
    <source>
        <dbReference type="Proteomes" id="UP000095287"/>
    </source>
</evidence>